<accession>A0A9W6RVL9</accession>
<name>A0A9W6RVL9_9ACTN</name>
<evidence type="ECO:0000259" key="5">
    <source>
        <dbReference type="PROSITE" id="PS50977"/>
    </source>
</evidence>
<evidence type="ECO:0000256" key="2">
    <source>
        <dbReference type="ARBA" id="ARBA00023125"/>
    </source>
</evidence>
<organism evidence="6 7">
    <name type="scientific">Actinoallomurus iriomotensis</name>
    <dbReference type="NCBI Taxonomy" id="478107"/>
    <lineage>
        <taxon>Bacteria</taxon>
        <taxon>Bacillati</taxon>
        <taxon>Actinomycetota</taxon>
        <taxon>Actinomycetes</taxon>
        <taxon>Streptosporangiales</taxon>
        <taxon>Thermomonosporaceae</taxon>
        <taxon>Actinoallomurus</taxon>
    </lineage>
</organism>
<dbReference type="InterPro" id="IPR001647">
    <property type="entry name" value="HTH_TetR"/>
</dbReference>
<dbReference type="AlphaFoldDB" id="A0A9W6RVL9"/>
<dbReference type="PROSITE" id="PS50977">
    <property type="entry name" value="HTH_TETR_2"/>
    <property type="match status" value="1"/>
</dbReference>
<dbReference type="Proteomes" id="UP001165135">
    <property type="component" value="Unassembled WGS sequence"/>
</dbReference>
<sequence>MSESLPRRLPRGRHALSRDELERIQRARLCAAMAEVMAEKGYVATSVADVLARSGVSRQTFYQVFDSKLDCFMTAFEFAADLLMQRLLEMVGTDESGALAPEVANDPLRRFELAFTAYLEVLAAELPYTRLFLIEVYAAGSAAVQRRSRLQGTITTVLADLLGVTDEAGRFTCQTIVAATSAMVTNAAAENDVAALRAVGPPLIDHIRVLWKAGAFGGQAAPSSR</sequence>
<dbReference type="PANTHER" id="PTHR47506:SF1">
    <property type="entry name" value="HTH-TYPE TRANSCRIPTIONAL REGULATOR YJDC"/>
    <property type="match status" value="1"/>
</dbReference>
<dbReference type="GO" id="GO:0003677">
    <property type="term" value="F:DNA binding"/>
    <property type="evidence" value="ECO:0007669"/>
    <property type="project" value="UniProtKB-UniRule"/>
</dbReference>
<dbReference type="RefSeq" id="WP_285634689.1">
    <property type="nucleotide sequence ID" value="NZ_BSTJ01000016.1"/>
</dbReference>
<keyword evidence="2 4" id="KW-0238">DNA-binding</keyword>
<keyword evidence="3" id="KW-0804">Transcription</keyword>
<proteinExistence type="predicted"/>
<dbReference type="PANTHER" id="PTHR47506">
    <property type="entry name" value="TRANSCRIPTIONAL REGULATORY PROTEIN"/>
    <property type="match status" value="1"/>
</dbReference>
<gene>
    <name evidence="6" type="ORF">Airi01_092340</name>
</gene>
<evidence type="ECO:0000313" key="6">
    <source>
        <dbReference type="EMBL" id="GLY80967.1"/>
    </source>
</evidence>
<keyword evidence="1" id="KW-0805">Transcription regulation</keyword>
<dbReference type="InterPro" id="IPR009057">
    <property type="entry name" value="Homeodomain-like_sf"/>
</dbReference>
<feature type="domain" description="HTH tetR-type" evidence="5">
    <location>
        <begin position="23"/>
        <end position="83"/>
    </location>
</feature>
<dbReference type="SUPFAM" id="SSF46689">
    <property type="entry name" value="Homeodomain-like"/>
    <property type="match status" value="1"/>
</dbReference>
<reference evidence="6" key="1">
    <citation type="submission" date="2023-03" db="EMBL/GenBank/DDBJ databases">
        <title>Actinoallomurus iriomotensis NBRC 103681.</title>
        <authorList>
            <person name="Ichikawa N."/>
            <person name="Sato H."/>
            <person name="Tonouchi N."/>
        </authorList>
    </citation>
    <scope>NUCLEOTIDE SEQUENCE</scope>
    <source>
        <strain evidence="6">NBRC 103681</strain>
    </source>
</reference>
<dbReference type="Gene3D" id="1.10.357.10">
    <property type="entry name" value="Tetracycline Repressor, domain 2"/>
    <property type="match status" value="1"/>
</dbReference>
<evidence type="ECO:0000256" key="3">
    <source>
        <dbReference type="ARBA" id="ARBA00023163"/>
    </source>
</evidence>
<evidence type="ECO:0000313" key="7">
    <source>
        <dbReference type="Proteomes" id="UP001165135"/>
    </source>
</evidence>
<dbReference type="Pfam" id="PF00440">
    <property type="entry name" value="TetR_N"/>
    <property type="match status" value="1"/>
</dbReference>
<comment type="caution">
    <text evidence="6">The sequence shown here is derived from an EMBL/GenBank/DDBJ whole genome shotgun (WGS) entry which is preliminary data.</text>
</comment>
<feature type="DNA-binding region" description="H-T-H motif" evidence="4">
    <location>
        <begin position="46"/>
        <end position="65"/>
    </location>
</feature>
<dbReference type="EMBL" id="BSTJ01000016">
    <property type="protein sequence ID" value="GLY80967.1"/>
    <property type="molecule type" value="Genomic_DNA"/>
</dbReference>
<evidence type="ECO:0000256" key="4">
    <source>
        <dbReference type="PROSITE-ProRule" id="PRU00335"/>
    </source>
</evidence>
<evidence type="ECO:0000256" key="1">
    <source>
        <dbReference type="ARBA" id="ARBA00023015"/>
    </source>
</evidence>
<protein>
    <recommendedName>
        <fullName evidence="5">HTH tetR-type domain-containing protein</fullName>
    </recommendedName>
</protein>